<feature type="transmembrane region" description="Helical" evidence="7">
    <location>
        <begin position="63"/>
        <end position="84"/>
    </location>
</feature>
<proteinExistence type="inferred from homology"/>
<evidence type="ECO:0000256" key="1">
    <source>
        <dbReference type="ARBA" id="ARBA00004141"/>
    </source>
</evidence>
<feature type="transmembrane region" description="Helical" evidence="7">
    <location>
        <begin position="225"/>
        <end position="249"/>
    </location>
</feature>
<organism evidence="9 10">
    <name type="scientific">Peribacillus butanolivorans</name>
    <dbReference type="NCBI Taxonomy" id="421767"/>
    <lineage>
        <taxon>Bacteria</taxon>
        <taxon>Bacillati</taxon>
        <taxon>Bacillota</taxon>
        <taxon>Bacilli</taxon>
        <taxon>Bacillales</taxon>
        <taxon>Bacillaceae</taxon>
        <taxon>Peribacillus</taxon>
    </lineage>
</organism>
<dbReference type="KEGG" id="pbut:DTO10_00415"/>
<keyword evidence="5 7" id="KW-0472">Membrane</keyword>
<dbReference type="NCBIfam" id="TIGR00790">
    <property type="entry name" value="fnt"/>
    <property type="match status" value="1"/>
</dbReference>
<protein>
    <submittedName>
        <fullName evidence="8 9">Formate/nitrite transporter</fullName>
    </submittedName>
</protein>
<dbReference type="AlphaFoldDB" id="A0AAX0S0N2"/>
<sequence length="270" mass="28961">MSYYNPQQMAKIAIKAGTKKATLPLTSLIILGFLGGAFIALGYLFNIRVTAGLPHEWGTLNNLIGGLVFPLGLILTVIAGGELLTGNMMAVSMAALAKKVSVKQLSINWILIAITNFAGAIFVAYFFGHLLGLTETDIFLNKTIAAAQSKVDANFIEAFISAVGCNWLVALAIWITYSAEDTTGKIIGLFLPICAFITLGFQHIVANMFVIPAGIFVGAVTWGEYFMNFIPVFLGNAVGGAILVGGLYYGAYARQDKKVVEEIQYIKKSS</sequence>
<evidence type="ECO:0000256" key="5">
    <source>
        <dbReference type="ARBA" id="ARBA00023136"/>
    </source>
</evidence>
<dbReference type="Pfam" id="PF01226">
    <property type="entry name" value="Form_Nir_trans"/>
    <property type="match status" value="1"/>
</dbReference>
<evidence type="ECO:0000313" key="11">
    <source>
        <dbReference type="Proteomes" id="UP000260457"/>
    </source>
</evidence>
<evidence type="ECO:0000256" key="3">
    <source>
        <dbReference type="ARBA" id="ARBA00022692"/>
    </source>
</evidence>
<gene>
    <name evidence="9" type="ORF">CN689_15060</name>
    <name evidence="8" type="ORF">DTO10_00415</name>
</gene>
<evidence type="ECO:0000256" key="2">
    <source>
        <dbReference type="ARBA" id="ARBA00022448"/>
    </source>
</evidence>
<dbReference type="PANTHER" id="PTHR30520">
    <property type="entry name" value="FORMATE TRANSPORTER-RELATED"/>
    <property type="match status" value="1"/>
</dbReference>
<dbReference type="GO" id="GO:0015499">
    <property type="term" value="F:formate transmembrane transporter activity"/>
    <property type="evidence" value="ECO:0007669"/>
    <property type="project" value="TreeGrafter"/>
</dbReference>
<evidence type="ECO:0000313" key="8">
    <source>
        <dbReference type="EMBL" id="AXN36999.1"/>
    </source>
</evidence>
<dbReference type="PANTHER" id="PTHR30520:SF6">
    <property type="entry name" value="FORMATE_NITRATE FAMILY TRANSPORTER (EUROFUNG)"/>
    <property type="match status" value="1"/>
</dbReference>
<accession>A0AAX0S0N2</accession>
<dbReference type="GO" id="GO:0005886">
    <property type="term" value="C:plasma membrane"/>
    <property type="evidence" value="ECO:0007669"/>
    <property type="project" value="TreeGrafter"/>
</dbReference>
<comment type="similarity">
    <text evidence="6">Belongs to the FNT transporter (TC 1.A.16) family.</text>
</comment>
<dbReference type="EMBL" id="CP030926">
    <property type="protein sequence ID" value="AXN36999.1"/>
    <property type="molecule type" value="Genomic_DNA"/>
</dbReference>
<dbReference type="Gene3D" id="1.20.1080.10">
    <property type="entry name" value="Glycerol uptake facilitator protein"/>
    <property type="match status" value="1"/>
</dbReference>
<dbReference type="EMBL" id="NUEQ01000025">
    <property type="protein sequence ID" value="PEJ32435.1"/>
    <property type="molecule type" value="Genomic_DNA"/>
</dbReference>
<evidence type="ECO:0000313" key="10">
    <source>
        <dbReference type="Proteomes" id="UP000220106"/>
    </source>
</evidence>
<keyword evidence="3 7" id="KW-0812">Transmembrane</keyword>
<keyword evidence="4 7" id="KW-1133">Transmembrane helix</keyword>
<reference evidence="9 10" key="1">
    <citation type="submission" date="2017-09" db="EMBL/GenBank/DDBJ databases">
        <title>Large-scale bioinformatics analysis of Bacillus genomes uncovers conserved roles of natural products in bacterial physiology.</title>
        <authorList>
            <consortium name="Agbiome Team Llc"/>
            <person name="Bleich R.M."/>
            <person name="Kirk G.J."/>
            <person name="Santa Maria K.C."/>
            <person name="Allen S.E."/>
            <person name="Farag S."/>
            <person name="Shank E.A."/>
            <person name="Bowers A."/>
        </authorList>
    </citation>
    <scope>NUCLEOTIDE SEQUENCE [LARGE SCALE GENOMIC DNA]</scope>
    <source>
        <strain evidence="9 10">AFS003229</strain>
    </source>
</reference>
<dbReference type="Proteomes" id="UP000220106">
    <property type="component" value="Unassembled WGS sequence"/>
</dbReference>
<evidence type="ECO:0000256" key="6">
    <source>
        <dbReference type="ARBA" id="ARBA00049660"/>
    </source>
</evidence>
<dbReference type="InterPro" id="IPR000292">
    <property type="entry name" value="For/NO2_transpt"/>
</dbReference>
<keyword evidence="11" id="KW-1185">Reference proteome</keyword>
<dbReference type="RefSeq" id="WP_098176471.1">
    <property type="nucleotide sequence ID" value="NZ_CP030926.1"/>
</dbReference>
<evidence type="ECO:0000313" key="9">
    <source>
        <dbReference type="EMBL" id="PEJ32435.1"/>
    </source>
</evidence>
<keyword evidence="2" id="KW-0813">Transport</keyword>
<reference evidence="8 11" key="2">
    <citation type="submission" date="2018-07" db="EMBL/GenBank/DDBJ databases">
        <title>The molecular basis for the intramolecular migration of carboxyl group in the catabolism of para-hydroxybenzoate via gentisate.</title>
        <authorList>
            <person name="Zhao H."/>
            <person name="Xu Y."/>
            <person name="Lin S."/>
            <person name="Spain J.C."/>
            <person name="Zhou N.-Y."/>
        </authorList>
    </citation>
    <scope>NUCLEOTIDE SEQUENCE [LARGE SCALE GENOMIC DNA]</scope>
    <source>
        <strain evidence="8 11">PHB-7a</strain>
    </source>
</reference>
<feature type="transmembrane region" description="Helical" evidence="7">
    <location>
        <begin position="21"/>
        <end position="43"/>
    </location>
</feature>
<feature type="transmembrane region" description="Helical" evidence="7">
    <location>
        <begin position="189"/>
        <end position="219"/>
    </location>
</feature>
<comment type="subcellular location">
    <subcellularLocation>
        <location evidence="1">Membrane</location>
        <topology evidence="1">Multi-pass membrane protein</topology>
    </subcellularLocation>
</comment>
<dbReference type="Proteomes" id="UP000260457">
    <property type="component" value="Chromosome"/>
</dbReference>
<dbReference type="InterPro" id="IPR023271">
    <property type="entry name" value="Aquaporin-like"/>
</dbReference>
<feature type="transmembrane region" description="Helical" evidence="7">
    <location>
        <begin position="158"/>
        <end position="177"/>
    </location>
</feature>
<evidence type="ECO:0000256" key="4">
    <source>
        <dbReference type="ARBA" id="ARBA00022989"/>
    </source>
</evidence>
<feature type="transmembrane region" description="Helical" evidence="7">
    <location>
        <begin position="105"/>
        <end position="127"/>
    </location>
</feature>
<name>A0AAX0S0N2_9BACI</name>
<evidence type="ECO:0000256" key="7">
    <source>
        <dbReference type="SAM" id="Phobius"/>
    </source>
</evidence>
<dbReference type="FunFam" id="1.20.1080.10:FF:000011">
    <property type="entry name" value="Formate family transporter"/>
    <property type="match status" value="1"/>
</dbReference>